<keyword evidence="6" id="KW-0368">Histidine biosynthesis</keyword>
<comment type="catalytic activity">
    <reaction evidence="7">
        <text>L-histidinol phosphate + H2O = L-histidinol + phosphate</text>
        <dbReference type="Rhea" id="RHEA:14465"/>
        <dbReference type="ChEBI" id="CHEBI:15377"/>
        <dbReference type="ChEBI" id="CHEBI:43474"/>
        <dbReference type="ChEBI" id="CHEBI:57699"/>
        <dbReference type="ChEBI" id="CHEBI:57980"/>
        <dbReference type="EC" id="3.1.3.15"/>
    </reaction>
</comment>
<dbReference type="RefSeq" id="WP_149567290.1">
    <property type="nucleotide sequence ID" value="NZ_CP035807.1"/>
</dbReference>
<dbReference type="GO" id="GO:0004401">
    <property type="term" value="F:histidinol-phosphatase activity"/>
    <property type="evidence" value="ECO:0007669"/>
    <property type="project" value="UniProtKB-EC"/>
</dbReference>
<dbReference type="PROSITE" id="PS51671">
    <property type="entry name" value="ACT"/>
    <property type="match status" value="2"/>
</dbReference>
<evidence type="ECO:0000256" key="1">
    <source>
        <dbReference type="ARBA" id="ARBA00004970"/>
    </source>
</evidence>
<protein>
    <recommendedName>
        <fullName evidence="3">histidinol-phosphatase</fullName>
        <ecNumber evidence="3">3.1.3.15</ecNumber>
    </recommendedName>
</protein>
<dbReference type="PANTHER" id="PTHR21039:SF0">
    <property type="entry name" value="HISTIDINOL-PHOSPHATASE"/>
    <property type="match status" value="1"/>
</dbReference>
<dbReference type="Pfam" id="PF02811">
    <property type="entry name" value="PHP"/>
    <property type="match status" value="1"/>
</dbReference>
<proteinExistence type="inferred from homology"/>
<evidence type="ECO:0000256" key="4">
    <source>
        <dbReference type="ARBA" id="ARBA00022605"/>
    </source>
</evidence>
<evidence type="ECO:0000256" key="5">
    <source>
        <dbReference type="ARBA" id="ARBA00022801"/>
    </source>
</evidence>
<dbReference type="InterPro" id="IPR002912">
    <property type="entry name" value="ACT_dom"/>
</dbReference>
<accession>A0A5C1Q7I0</accession>
<dbReference type="CDD" id="cd02116">
    <property type="entry name" value="ACT"/>
    <property type="match status" value="1"/>
</dbReference>
<keyword evidence="5" id="KW-0378">Hydrolase</keyword>
<reference evidence="9 10" key="1">
    <citation type="submission" date="2019-02" db="EMBL/GenBank/DDBJ databases">
        <authorList>
            <person name="Fomenkov A."/>
            <person name="Dubinina G."/>
            <person name="Grabovich M."/>
            <person name="Vincze T."/>
            <person name="Roberts R.J."/>
        </authorList>
    </citation>
    <scope>NUCLEOTIDE SEQUENCE [LARGE SCALE GENOMIC DNA]</scope>
    <source>
        <strain evidence="9 10">P</strain>
    </source>
</reference>
<evidence type="ECO:0000256" key="6">
    <source>
        <dbReference type="ARBA" id="ARBA00023102"/>
    </source>
</evidence>
<evidence type="ECO:0000256" key="3">
    <source>
        <dbReference type="ARBA" id="ARBA00013085"/>
    </source>
</evidence>
<dbReference type="UniPathway" id="UPA00031">
    <property type="reaction ID" value="UER00013"/>
</dbReference>
<organism evidence="9 10">
    <name type="scientific">Thiospirochaeta perfilievii</name>
    <dbReference type="NCBI Taxonomy" id="252967"/>
    <lineage>
        <taxon>Bacteria</taxon>
        <taxon>Pseudomonadati</taxon>
        <taxon>Spirochaetota</taxon>
        <taxon>Spirochaetia</taxon>
        <taxon>Spirochaetales</taxon>
        <taxon>Spirochaetaceae</taxon>
        <taxon>Thiospirochaeta</taxon>
    </lineage>
</organism>
<keyword evidence="4" id="KW-0028">Amino-acid biosynthesis</keyword>
<evidence type="ECO:0000256" key="2">
    <source>
        <dbReference type="ARBA" id="ARBA00009152"/>
    </source>
</evidence>
<dbReference type="SUPFAM" id="SSF55021">
    <property type="entry name" value="ACT-like"/>
    <property type="match status" value="2"/>
</dbReference>
<sequence>MENFVWETHGIHTGTGSDHVKHGIDDIENVVRIAIEKGYPSVTFIIHTPRLTGFRYQGERNTDIKFIRGDNAYFNYGKNINALKKKYKNKITIKHGIELEWQGSDIGLAWNRSKTFQADGIDFVIGSIHFSKEKIAYDGSKEETEKLIEKRGGLENYWLGYLDEMVEMLDATWDNIQVVGHLDLLKLYTPLPECFMDLDNSDEPVARKMRLVLEKISEYNLALDVNLAGIKRECGIYPHISILKRANTLGIPVTLGTDTHYIENLGKLYKEGIEYLKEAGYTHYLSFCHCIPEKRPLDSTPEKIKMYSLVNSAIELLNKRSVTHRNRIPNYSFGGAYTKLSTDFPNSVKGGTFDCVTVRKDDRSLTISPNHPEPNAVKKLGIYSSHRDQPGVLTILINALASEGINIETAELNSDGNGTAEAFLTFSGNSDDVKEALEFTKGTGQGLFHTLELKEMTGISEKNIEDLYLLEIDGVEIHTPVTKHMIITSHKNRSGVLLILLSALSSLDVNIETLQLGERGNRGYAVLGIEGDFDSIAHILPRLGPHFKEVSHIKLND</sequence>
<feature type="domain" description="ACT" evidence="8">
    <location>
        <begin position="485"/>
        <end position="557"/>
    </location>
</feature>
<dbReference type="PANTHER" id="PTHR21039">
    <property type="entry name" value="HISTIDINOL PHOSPHATASE-RELATED"/>
    <property type="match status" value="1"/>
</dbReference>
<dbReference type="InterPro" id="IPR016195">
    <property type="entry name" value="Pol/histidinol_Pase-like"/>
</dbReference>
<evidence type="ECO:0000313" key="10">
    <source>
        <dbReference type="Proteomes" id="UP000323824"/>
    </source>
</evidence>
<evidence type="ECO:0000313" key="9">
    <source>
        <dbReference type="EMBL" id="QEN04033.1"/>
    </source>
</evidence>
<dbReference type="InterPro" id="IPR045865">
    <property type="entry name" value="ACT-like_dom_sf"/>
</dbReference>
<dbReference type="EMBL" id="CP035807">
    <property type="protein sequence ID" value="QEN04033.1"/>
    <property type="molecule type" value="Genomic_DNA"/>
</dbReference>
<dbReference type="InterPro" id="IPR004013">
    <property type="entry name" value="PHP_dom"/>
</dbReference>
<keyword evidence="10" id="KW-1185">Reference proteome</keyword>
<evidence type="ECO:0000256" key="7">
    <source>
        <dbReference type="ARBA" id="ARBA00049158"/>
    </source>
</evidence>
<feature type="domain" description="ACT" evidence="8">
    <location>
        <begin position="381"/>
        <end position="456"/>
    </location>
</feature>
<evidence type="ECO:0000259" key="8">
    <source>
        <dbReference type="PROSITE" id="PS51671"/>
    </source>
</evidence>
<comment type="pathway">
    <text evidence="1">Amino-acid biosynthesis; L-histidine biosynthesis; L-histidine from 5-phospho-alpha-D-ribose 1-diphosphate: step 8/9.</text>
</comment>
<dbReference type="EC" id="3.1.3.15" evidence="3"/>
<comment type="similarity">
    <text evidence="2">Belongs to the PHP hydrolase family. HisK subfamily.</text>
</comment>
<reference evidence="9 10" key="2">
    <citation type="submission" date="2019-09" db="EMBL/GenBank/DDBJ databases">
        <title>Complete Genome Sequence and Methylome Analysis of free living Spirochaetas.</title>
        <authorList>
            <person name="Leshcheva N."/>
            <person name="Mikheeva N."/>
        </authorList>
    </citation>
    <scope>NUCLEOTIDE SEQUENCE [LARGE SCALE GENOMIC DNA]</scope>
    <source>
        <strain evidence="9 10">P</strain>
    </source>
</reference>
<dbReference type="GO" id="GO:0005737">
    <property type="term" value="C:cytoplasm"/>
    <property type="evidence" value="ECO:0007669"/>
    <property type="project" value="TreeGrafter"/>
</dbReference>
<dbReference type="AlphaFoldDB" id="A0A5C1Q7I0"/>
<dbReference type="Gene3D" id="3.20.20.140">
    <property type="entry name" value="Metal-dependent hydrolases"/>
    <property type="match status" value="1"/>
</dbReference>
<dbReference type="KEGG" id="sper:EW093_04720"/>
<name>A0A5C1Q7I0_9SPIO</name>
<dbReference type="Proteomes" id="UP000323824">
    <property type="component" value="Chromosome"/>
</dbReference>
<dbReference type="GO" id="GO:0000105">
    <property type="term" value="P:L-histidine biosynthetic process"/>
    <property type="evidence" value="ECO:0007669"/>
    <property type="project" value="UniProtKB-UniPathway"/>
</dbReference>
<gene>
    <name evidence="9" type="ORF">EW093_04720</name>
</gene>
<dbReference type="OrthoDB" id="9775255at2"/>
<dbReference type="InterPro" id="IPR010140">
    <property type="entry name" value="Histidinol_P_phosphatase_HisJ"/>
</dbReference>
<dbReference type="SUPFAM" id="SSF89550">
    <property type="entry name" value="PHP domain-like"/>
    <property type="match status" value="1"/>
</dbReference>
<dbReference type="NCBIfam" id="TIGR01856">
    <property type="entry name" value="hisJ_fam"/>
    <property type="match status" value="1"/>
</dbReference>